<evidence type="ECO:0000256" key="1">
    <source>
        <dbReference type="SAM" id="MobiDB-lite"/>
    </source>
</evidence>
<dbReference type="OrthoDB" id="6286673at2759"/>
<dbReference type="EMBL" id="SKCS01000338">
    <property type="protein sequence ID" value="TNN10817.1"/>
    <property type="molecule type" value="Genomic_DNA"/>
</dbReference>
<organism evidence="2 3">
    <name type="scientific">Schistosoma japonicum</name>
    <name type="common">Blood fluke</name>
    <dbReference type="NCBI Taxonomy" id="6182"/>
    <lineage>
        <taxon>Eukaryota</taxon>
        <taxon>Metazoa</taxon>
        <taxon>Spiralia</taxon>
        <taxon>Lophotrochozoa</taxon>
        <taxon>Platyhelminthes</taxon>
        <taxon>Trematoda</taxon>
        <taxon>Digenea</taxon>
        <taxon>Strigeidida</taxon>
        <taxon>Schistosomatoidea</taxon>
        <taxon>Schistosomatidae</taxon>
        <taxon>Schistosoma</taxon>
    </lineage>
</organism>
<feature type="region of interest" description="Disordered" evidence="1">
    <location>
        <begin position="66"/>
        <end position="87"/>
    </location>
</feature>
<dbReference type="EMBL" id="SKCS01000338">
    <property type="protein sequence ID" value="TNN10815.1"/>
    <property type="molecule type" value="Genomic_DNA"/>
</dbReference>
<feature type="region of interest" description="Disordered" evidence="1">
    <location>
        <begin position="213"/>
        <end position="234"/>
    </location>
</feature>
<feature type="compositionally biased region" description="Low complexity" evidence="1">
    <location>
        <begin position="213"/>
        <end position="227"/>
    </location>
</feature>
<feature type="compositionally biased region" description="Polar residues" evidence="1">
    <location>
        <begin position="123"/>
        <end position="141"/>
    </location>
</feature>
<feature type="region of interest" description="Disordered" evidence="1">
    <location>
        <begin position="112"/>
        <end position="141"/>
    </location>
</feature>
<proteinExistence type="predicted"/>
<sequence>MTCQEKPSKSILKSEHEKTSTLGTYNIYTKRASFKDDVILQQFIQDKCEPTIPAVIEARIPMAPDVTEEELSPEEVSRRKEFKQKRRQVDLEGADGLNLKAVLAHRVSLPGVEVDDEVESENTDNTNESQQENKQIPNRSTCTTNNDSFSCLVDSSKQQSDFNLNLRNDTQDGITNDTINNISVQSDNCCLSYPVPDIVNTLSTSTITTEITTTTTTTSATSTTTPSIDEDNAK</sequence>
<evidence type="ECO:0000313" key="3">
    <source>
        <dbReference type="Proteomes" id="UP000311919"/>
    </source>
</evidence>
<evidence type="ECO:0000313" key="2">
    <source>
        <dbReference type="EMBL" id="TNN10817.1"/>
    </source>
</evidence>
<dbReference type="AlphaFoldDB" id="A0A4Z2D2V5"/>
<comment type="caution">
    <text evidence="2">The sequence shown here is derived from an EMBL/GenBank/DDBJ whole genome shotgun (WGS) entry which is preliminary data.</text>
</comment>
<accession>A0A4Z2D2V5</accession>
<gene>
    <name evidence="2" type="ORF">EWB00_005078</name>
</gene>
<keyword evidence="3" id="KW-1185">Reference proteome</keyword>
<name>A0A4Z2D2V5_SCHJA</name>
<dbReference type="Proteomes" id="UP000311919">
    <property type="component" value="Unassembled WGS sequence"/>
</dbReference>
<protein>
    <submittedName>
        <fullName evidence="2">Uncharacterized protein</fullName>
    </submittedName>
</protein>
<feature type="compositionally biased region" description="Acidic residues" evidence="1">
    <location>
        <begin position="113"/>
        <end position="122"/>
    </location>
</feature>
<reference evidence="2 3" key="1">
    <citation type="submission" date="2019-03" db="EMBL/GenBank/DDBJ databases">
        <title>An improved genome assembly of the fluke Schistosoma japonicum.</title>
        <authorList>
            <person name="Hu W."/>
            <person name="Luo F."/>
            <person name="Yin M."/>
            <person name="Mo X."/>
            <person name="Sun C."/>
            <person name="Wu Q."/>
            <person name="Zhu B."/>
            <person name="Xiang M."/>
            <person name="Wang J."/>
            <person name="Wang Y."/>
            <person name="Zhang T."/>
            <person name="Xu B."/>
            <person name="Zheng H."/>
            <person name="Feng Z."/>
        </authorList>
    </citation>
    <scope>NUCLEOTIDE SEQUENCE [LARGE SCALE GENOMIC DNA]</scope>
    <source>
        <strain evidence="2">HuSjv2</strain>
        <tissue evidence="2">Worms</tissue>
    </source>
</reference>
<dbReference type="EMBL" id="SKCS01000338">
    <property type="protein sequence ID" value="TNN10816.1"/>
    <property type="molecule type" value="Genomic_DNA"/>
</dbReference>